<dbReference type="Proteomes" id="UP000152019">
    <property type="component" value="Genome"/>
</dbReference>
<feature type="coiled-coil region" evidence="1">
    <location>
        <begin position="762"/>
        <end position="789"/>
    </location>
</feature>
<dbReference type="PROSITE" id="PS51858">
    <property type="entry name" value="PPPDE"/>
    <property type="match status" value="1"/>
</dbReference>
<reference evidence="4" key="1">
    <citation type="submission" date="2015-05" db="EMBL/GenBank/DDBJ databases">
        <authorList>
            <person name="Zhang Y."/>
            <person name="Li Y."/>
        </authorList>
    </citation>
    <scope>NUCLEOTIDE SEQUENCE [LARGE SCALE GENOMIC DNA]</scope>
</reference>
<evidence type="ECO:0000259" key="2">
    <source>
        <dbReference type="PROSITE" id="PS51858"/>
    </source>
</evidence>
<protein>
    <submittedName>
        <fullName evidence="3">VP3</fullName>
    </submittedName>
</protein>
<dbReference type="EMBL" id="KR704198">
    <property type="protein sequence ID" value="ALL27239.1"/>
    <property type="molecule type" value="Genomic_RNA"/>
</dbReference>
<keyword evidence="1" id="KW-0175">Coiled coil</keyword>
<dbReference type="GO" id="GO:0008233">
    <property type="term" value="F:peptidase activity"/>
    <property type="evidence" value="ECO:0007669"/>
    <property type="project" value="InterPro"/>
</dbReference>
<evidence type="ECO:0000256" key="1">
    <source>
        <dbReference type="SAM" id="Coils"/>
    </source>
</evidence>
<reference evidence="4" key="3">
    <citation type="submission" date="2015-05" db="EMBL/GenBank/DDBJ databases">
        <authorList>
            <person name="Zhang Y."/>
        </authorList>
    </citation>
    <scope>NUCLEOTIDE SEQUENCE [LARGE SCALE GENOMIC DNA]</scope>
</reference>
<proteinExistence type="predicted"/>
<dbReference type="InterPro" id="IPR008580">
    <property type="entry name" value="PPPDE_dom"/>
</dbReference>
<evidence type="ECO:0000313" key="4">
    <source>
        <dbReference type="Proteomes" id="UP000152019"/>
    </source>
</evidence>
<organismHost>
    <name type="scientific">Bombyx mori</name>
    <name type="common">Silk moth</name>
    <dbReference type="NCBI Taxonomy" id="7091"/>
</organismHost>
<organism evidence="3 4">
    <name type="scientific">Bombyx mori cytoplasmic polyhedrosis virus</name>
    <name type="common">BmCPV</name>
    <dbReference type="NCBI Taxonomy" id="110829"/>
    <lineage>
        <taxon>Viruses</taxon>
        <taxon>Riboviria</taxon>
        <taxon>Orthornavirae</taxon>
        <taxon>Duplornaviricota</taxon>
        <taxon>Resentoviricetes</taxon>
        <taxon>Reovirales</taxon>
        <taxon>Spinareoviridae</taxon>
        <taxon>Cypovirus</taxon>
        <taxon>Cypovirus altineae</taxon>
        <taxon>Cypovirus 1</taxon>
    </lineage>
</organism>
<name>A0A0S1LIZ2_CPVBM</name>
<evidence type="ECO:0000313" key="3">
    <source>
        <dbReference type="EMBL" id="ALL27239.1"/>
    </source>
</evidence>
<accession>A0A0S1LIZ2</accession>
<reference evidence="4" key="2">
    <citation type="submission" date="2015-05" db="EMBL/GenBank/DDBJ databases">
        <authorList>
            <person name="Zhang Y."/>
            <person name="Yang Z."/>
        </authorList>
    </citation>
    <scope>NUCLEOTIDE SEQUENCE [LARGE SCALE GENOMIC DNA]</scope>
</reference>
<sequence>MEINRAEIRREITRYTGLIEQQTQLNISDNDENILKTLIADYNLRMRRDALLGELARLDELRDISQVKGDEYKVTIPLLPVISTLNQHEFEITQANIETDFIADNVTFVTSFVPADLDLEQTIQRVFFRTTATTPHFQSFNLVIEILNYDQDSGDVELHVKIMIVRPNSDVVNYDYTWIGKDYERISVCYNLISHLQRIDGPHGRDDEAEMPIYRIIRRDSGSIPSYASGKHLYVISSHLHVDEIVRRREHKSISVDVTQLSLILPIIRTFNPVDLREVRIEDITPGIEFTINMEVSTYLAESSGSHVDMQRAIMNHADKIVGNYTGQQWNVQSNMLSEVRTQMLEEEDEEARQRGDYTTSTLVQTMAQVSDLFSSTILYRHAEARLENTVGAFELLRPVLSIPSEYVHNGRVGPITNIPANASIVTSSSGGVGQVRNIFKPIGDQTINESHFANVFSNDEYAIYLRFSYRQAPVQSETVYLQQSLPAMRIVSPSSVSTTVSTAVIGGNTIHINCPIRPHREDRLVSGGVQVPRQSTAVEIRVQEILIGYRQATTFPIDTEGRLSLELMYGLESRSAVGNTMSPVRFVTVNDGEFFGLTCPIDLTLSTVVDPSSYLSDGVILVATAFEDLRGYAWVATLGGDWPRTYNSSMRAFNVLTGGDINLSTEYGSEMTYTFKVELPIVYMFNNMTVISNNVPRVPVLGVTYASIYQDSRTELEVRRFLQTLVFRIHGNWSARIPYPPGNLPTRNTANQHQDIQQVINDSISQELGRLSDELLNMKNRLDHLERQFEMFIQSQESEWWEILLNVVMDTVLGYFSTFAGNALKSAQQAISKAVGYTRRVLMTVTKTMRNGPIFTRLLGAKNLSGQALASLETLVESVLRSINVKKSRFMSGAEPLYKNNKVAQHIDNTEKMNMMMDFSFANRNNRQNITADTLSRMHTQNAHGTSDTILPAMRVYYRPLGFLDKRVGEALHKGITRPEALKKQLRSDVANVGTRAPSHAFMTYTDVLYEDAGSYIVSKRYLGIGELNRFGRTTSDKNADIGGVNIKYRVNKITADGKYIIDRLSHTESGYTAADVDRLYRSLFGKQGDGLSTEQKWMDISRGVDAKIISADMVSEEFLSNKYTGQMIDELINSPPQFNYSLIYRNCQDFVLDVLRVAQGFSPSNKWDVSTAARMQQRRVISLMDDLMSESETFARSTRSNHALLQQIRQSYVKARKRGDLHTVKALQLRLKGFFQI</sequence>
<feature type="domain" description="PPPDE" evidence="2">
    <location>
        <begin position="963"/>
        <end position="1178"/>
    </location>
</feature>